<proteinExistence type="predicted"/>
<dbReference type="RefSeq" id="WP_004051283.1">
    <property type="nucleotide sequence ID" value="NZ_AOMC01000016.1"/>
</dbReference>
<dbReference type="OrthoDB" id="330708at2157"/>
<feature type="region of interest" description="Disordered" evidence="1">
    <location>
        <begin position="174"/>
        <end position="203"/>
    </location>
</feature>
<dbReference type="InterPro" id="IPR025668">
    <property type="entry name" value="Tnp_DDE_dom"/>
</dbReference>
<evidence type="ECO:0000313" key="4">
    <source>
        <dbReference type="Proteomes" id="UP000011568"/>
    </source>
</evidence>
<sequence length="491" mass="53885">KRPEMALADAGYWSKANAQLADEQTELFIATTKDWKRRKELREADPPRGRIPKWYGLKERMERKLRTKRGRGIYRKRSQSVEAVFGQHVTRGCDRFLLRGETGAQAEWSLFSATHNLLVAVRPGAGRPRSGGRDRPITELGSFLSTLTDRSAESYSSDFRRYWVTGSTEFLDGLDSSDNRENSNSGDARTDSNNDGSSGEQPHTVKIAGHTFEIPDFLADLSLKDAKTAIKGAFFGQTGMRDGWRPVESANSVFYILGQIAGSFVPTLGSIADARDAVQDAANGKLGTAALSAAGAIPGLAKLTEGKLAIRHLKNWKASFGGEMAGDLKTLGQLIVNHVGPYMPNSVVKKALDVTADGAASTLKKEGFTMEQITEFSKDGNLEMMAEASESGLKLSPESTNFKRVSRLRNMDVPAKDVVWYVENDHSLKRVEQLVNAGFSPEAINDVYKQGSRGMEGVDWYSKANDYCSVQASLEPANRNHTSMCDLLPTQ</sequence>
<evidence type="ECO:0000259" key="2">
    <source>
        <dbReference type="Pfam" id="PF13751"/>
    </source>
</evidence>
<feature type="compositionally biased region" description="Polar residues" evidence="1">
    <location>
        <begin position="182"/>
        <end position="201"/>
    </location>
</feature>
<evidence type="ECO:0000313" key="3">
    <source>
        <dbReference type="EMBL" id="EMA51242.1"/>
    </source>
</evidence>
<gene>
    <name evidence="3" type="ORF">C448_01124</name>
</gene>
<name>M0MZS5_HALMO</name>
<dbReference type="CDD" id="cd20742">
    <property type="entry name" value="FIX_vWA-like"/>
    <property type="match status" value="1"/>
</dbReference>
<dbReference type="STRING" id="931277.C448_01124"/>
<keyword evidence="4" id="KW-1185">Reference proteome</keyword>
<feature type="non-terminal residue" evidence="3">
    <location>
        <position position="1"/>
    </location>
</feature>
<feature type="domain" description="Transposase DDE" evidence="2">
    <location>
        <begin position="53"/>
        <end position="117"/>
    </location>
</feature>
<organism evidence="3 4">
    <name type="scientific">Halococcus morrhuae DSM 1307</name>
    <dbReference type="NCBI Taxonomy" id="931277"/>
    <lineage>
        <taxon>Archaea</taxon>
        <taxon>Methanobacteriati</taxon>
        <taxon>Methanobacteriota</taxon>
        <taxon>Stenosarchaea group</taxon>
        <taxon>Halobacteria</taxon>
        <taxon>Halobacteriales</taxon>
        <taxon>Halococcaceae</taxon>
        <taxon>Halococcus</taxon>
    </lineage>
</organism>
<dbReference type="Proteomes" id="UP000011568">
    <property type="component" value="Unassembled WGS sequence"/>
</dbReference>
<protein>
    <submittedName>
        <fullName evidence="3">Transposase IS4 family protein</fullName>
    </submittedName>
</protein>
<accession>M0MZS5</accession>
<dbReference type="AlphaFoldDB" id="M0MZS5"/>
<reference evidence="3 4" key="1">
    <citation type="journal article" date="2014" name="PLoS Genet.">
        <title>Phylogenetically driven sequencing of extremely halophilic archaea reveals strategies for static and dynamic osmo-response.</title>
        <authorList>
            <person name="Becker E.A."/>
            <person name="Seitzer P.M."/>
            <person name="Tritt A."/>
            <person name="Larsen D."/>
            <person name="Krusor M."/>
            <person name="Yao A.I."/>
            <person name="Wu D."/>
            <person name="Madern D."/>
            <person name="Eisen J.A."/>
            <person name="Darling A.E."/>
            <person name="Facciotti M.T."/>
        </authorList>
    </citation>
    <scope>NUCLEOTIDE SEQUENCE [LARGE SCALE GENOMIC DNA]</scope>
    <source>
        <strain evidence="3 4">DSM 1307</strain>
    </source>
</reference>
<dbReference type="EMBL" id="AOMC01000016">
    <property type="protein sequence ID" value="EMA51242.1"/>
    <property type="molecule type" value="Genomic_DNA"/>
</dbReference>
<dbReference type="PATRIC" id="fig|931277.6.peg.222"/>
<evidence type="ECO:0000256" key="1">
    <source>
        <dbReference type="SAM" id="MobiDB-lite"/>
    </source>
</evidence>
<comment type="caution">
    <text evidence="3">The sequence shown here is derived from an EMBL/GenBank/DDBJ whole genome shotgun (WGS) entry which is preliminary data.</text>
</comment>
<dbReference type="Pfam" id="PF13751">
    <property type="entry name" value="DDE_Tnp_1_6"/>
    <property type="match status" value="1"/>
</dbReference>